<reference evidence="5" key="2">
    <citation type="submission" date="2020-09" db="EMBL/GenBank/DDBJ databases">
        <authorList>
            <person name="Sun Q."/>
            <person name="Zhou Y."/>
        </authorList>
    </citation>
    <scope>NUCLEOTIDE SEQUENCE</scope>
    <source>
        <strain evidence="5">CGMCC 1.15179</strain>
    </source>
</reference>
<evidence type="ECO:0000313" key="5">
    <source>
        <dbReference type="EMBL" id="GGE06492.1"/>
    </source>
</evidence>
<dbReference type="GO" id="GO:0006596">
    <property type="term" value="P:polyamine biosynthetic process"/>
    <property type="evidence" value="ECO:0007669"/>
    <property type="project" value="InterPro"/>
</dbReference>
<evidence type="ECO:0000313" key="6">
    <source>
        <dbReference type="Proteomes" id="UP000625210"/>
    </source>
</evidence>
<name>A0A8J2VG15_9BACL</name>
<dbReference type="SUPFAM" id="SSF50621">
    <property type="entry name" value="Alanine racemase C-terminal domain-like"/>
    <property type="match status" value="1"/>
</dbReference>
<accession>A0A8J2VG15</accession>
<evidence type="ECO:0000256" key="2">
    <source>
        <dbReference type="ARBA" id="ARBA00022898"/>
    </source>
</evidence>
<comment type="caution">
    <text evidence="5">The sequence shown here is derived from an EMBL/GenBank/DDBJ whole genome shotgun (WGS) entry which is preliminary data.</text>
</comment>
<dbReference type="InterPro" id="IPR009006">
    <property type="entry name" value="Ala_racemase/Decarboxylase_C"/>
</dbReference>
<dbReference type="SUPFAM" id="SSF51419">
    <property type="entry name" value="PLP-binding barrel"/>
    <property type="match status" value="1"/>
</dbReference>
<organism evidence="5 6">
    <name type="scientific">Marinithermofilum abyssi</name>
    <dbReference type="NCBI Taxonomy" id="1571185"/>
    <lineage>
        <taxon>Bacteria</taxon>
        <taxon>Bacillati</taxon>
        <taxon>Bacillota</taxon>
        <taxon>Bacilli</taxon>
        <taxon>Bacillales</taxon>
        <taxon>Thermoactinomycetaceae</taxon>
        <taxon>Marinithermofilum</taxon>
    </lineage>
</organism>
<dbReference type="InterPro" id="IPR022644">
    <property type="entry name" value="De-COase2_N"/>
</dbReference>
<proteinExistence type="predicted"/>
<dbReference type="Pfam" id="PF02784">
    <property type="entry name" value="Orn_Arg_deC_N"/>
    <property type="match status" value="1"/>
</dbReference>
<protein>
    <submittedName>
        <fullName evidence="5">Diaminopimelate decarboxylase</fullName>
    </submittedName>
</protein>
<feature type="domain" description="Orn/DAP/Arg decarboxylase 2 N-terminal" evidence="4">
    <location>
        <begin position="27"/>
        <end position="273"/>
    </location>
</feature>
<dbReference type="EMBL" id="BMHQ01000002">
    <property type="protein sequence ID" value="GGE06492.1"/>
    <property type="molecule type" value="Genomic_DNA"/>
</dbReference>
<dbReference type="AlphaFoldDB" id="A0A8J2VG15"/>
<keyword evidence="6" id="KW-1185">Reference proteome</keyword>
<evidence type="ECO:0000256" key="3">
    <source>
        <dbReference type="PIRSR" id="PIRSR600183-50"/>
    </source>
</evidence>
<evidence type="ECO:0000259" key="4">
    <source>
        <dbReference type="Pfam" id="PF02784"/>
    </source>
</evidence>
<dbReference type="PANTHER" id="PTHR43727:SF2">
    <property type="entry name" value="GROUP IV DECARBOXYLASE"/>
    <property type="match status" value="1"/>
</dbReference>
<dbReference type="Gene3D" id="3.20.20.10">
    <property type="entry name" value="Alanine racemase"/>
    <property type="match status" value="1"/>
</dbReference>
<dbReference type="InterPro" id="IPR002433">
    <property type="entry name" value="Orn_de-COase"/>
</dbReference>
<dbReference type="InterPro" id="IPR029066">
    <property type="entry name" value="PLP-binding_barrel"/>
</dbReference>
<dbReference type="Proteomes" id="UP000625210">
    <property type="component" value="Unassembled WGS sequence"/>
</dbReference>
<dbReference type="CDD" id="cd06843">
    <property type="entry name" value="PLPDE_III_PvsE_like"/>
    <property type="match status" value="1"/>
</dbReference>
<dbReference type="GO" id="GO:0009089">
    <property type="term" value="P:lysine biosynthetic process via diaminopimelate"/>
    <property type="evidence" value="ECO:0007669"/>
    <property type="project" value="TreeGrafter"/>
</dbReference>
<comment type="cofactor">
    <cofactor evidence="1 3">
        <name>pyridoxal 5'-phosphate</name>
        <dbReference type="ChEBI" id="CHEBI:597326"/>
    </cofactor>
</comment>
<evidence type="ECO:0000256" key="1">
    <source>
        <dbReference type="ARBA" id="ARBA00001933"/>
    </source>
</evidence>
<feature type="active site" description="Proton donor" evidence="3">
    <location>
        <position position="344"/>
    </location>
</feature>
<dbReference type="GO" id="GO:0008836">
    <property type="term" value="F:diaminopimelate decarboxylase activity"/>
    <property type="evidence" value="ECO:0007669"/>
    <property type="project" value="TreeGrafter"/>
</dbReference>
<dbReference type="PRINTS" id="PR01182">
    <property type="entry name" value="ORNDCRBXLASE"/>
</dbReference>
<dbReference type="InterPro" id="IPR000183">
    <property type="entry name" value="Orn/DAP/Arg_de-COase"/>
</dbReference>
<sequence length="402" mass="45801">MNIRETVQQLKNERSDPLCAYLYDMNRLRDHVETVVRSLPDRCRMFYAMKANSEPEILQALAPIVDGLEVASLGEVEKARAVSTDIPVIFGGPGKTDQEIEGAIRHRVTRFHVESLHELRRIEEIAKRLQANVSILLRVNLSGPFPSATLSMAGRPTQFGMNEEEVGEAIRTAWASAHICLQGFHFHSISNQLNAQSHLQLLNMYREKVEAWEEAYGLKVTAVNVGGGIGVNYQNLDAQFDWPLFVEGLKPLVEGFPSHWRHIDFECGRYLTAACGYYACEVLDIKRNHGKNYVLVRGGTHHFRLPVSWQHSHPFEVVPVEKWPYSFERKGFEGEPVTITGQLCTPKDVMARDIRVDRVRIGDIILFQYTGAYSWSISHHDFLSHPHPEHLYLEHPAVCEPR</sequence>
<dbReference type="Gene3D" id="2.40.37.10">
    <property type="entry name" value="Lyase, Ornithine Decarboxylase, Chain A, domain 1"/>
    <property type="match status" value="1"/>
</dbReference>
<gene>
    <name evidence="5" type="ORF">GCM10011571_04540</name>
</gene>
<dbReference type="PANTHER" id="PTHR43727">
    <property type="entry name" value="DIAMINOPIMELATE DECARBOXYLASE"/>
    <property type="match status" value="1"/>
</dbReference>
<feature type="modified residue" description="N6-(pyridoxal phosphate)lysine" evidence="3">
    <location>
        <position position="50"/>
    </location>
</feature>
<dbReference type="RefSeq" id="WP_229751761.1">
    <property type="nucleotide sequence ID" value="NZ_BMHQ01000002.1"/>
</dbReference>
<keyword evidence="2 3" id="KW-0663">Pyridoxal phosphate</keyword>
<dbReference type="PRINTS" id="PR01179">
    <property type="entry name" value="ODADCRBXLASE"/>
</dbReference>
<reference evidence="5" key="1">
    <citation type="journal article" date="2014" name="Int. J. Syst. Evol. Microbiol.">
        <title>Complete genome sequence of Corynebacterium casei LMG S-19264T (=DSM 44701T), isolated from a smear-ripened cheese.</title>
        <authorList>
            <consortium name="US DOE Joint Genome Institute (JGI-PGF)"/>
            <person name="Walter F."/>
            <person name="Albersmeier A."/>
            <person name="Kalinowski J."/>
            <person name="Ruckert C."/>
        </authorList>
    </citation>
    <scope>NUCLEOTIDE SEQUENCE</scope>
    <source>
        <strain evidence="5">CGMCC 1.15179</strain>
    </source>
</reference>